<evidence type="ECO:0000256" key="3">
    <source>
        <dbReference type="ARBA" id="ARBA00023125"/>
    </source>
</evidence>
<dbReference type="GO" id="GO:0003700">
    <property type="term" value="F:DNA-binding transcription factor activity"/>
    <property type="evidence" value="ECO:0007669"/>
    <property type="project" value="InterPro"/>
</dbReference>
<evidence type="ECO:0000256" key="6">
    <source>
        <dbReference type="SAM" id="MobiDB-lite"/>
    </source>
</evidence>
<dbReference type="EMBL" id="JABCRI010000007">
    <property type="protein sequence ID" value="KAF8403341.1"/>
    <property type="molecule type" value="Genomic_DNA"/>
</dbReference>
<dbReference type="Proteomes" id="UP000655225">
    <property type="component" value="Unassembled WGS sequence"/>
</dbReference>
<dbReference type="Gene3D" id="2.40.330.10">
    <property type="entry name" value="DNA-binding pseudobarrel domain"/>
    <property type="match status" value="1"/>
</dbReference>
<dbReference type="GO" id="GO:0005634">
    <property type="term" value="C:nucleus"/>
    <property type="evidence" value="ECO:0007669"/>
    <property type="project" value="UniProtKB-SubCell"/>
</dbReference>
<dbReference type="PANTHER" id="PTHR31140:SF70">
    <property type="entry name" value="B3 DOMAIN-CONTAINING PROTEIN OS11G0156000"/>
    <property type="match status" value="1"/>
</dbReference>
<dbReference type="OMA" id="DYMDIGF"/>
<dbReference type="CDD" id="cd10017">
    <property type="entry name" value="B3_DNA"/>
    <property type="match status" value="1"/>
</dbReference>
<dbReference type="PROSITE" id="PS50863">
    <property type="entry name" value="B3"/>
    <property type="match status" value="1"/>
</dbReference>
<evidence type="ECO:0000256" key="5">
    <source>
        <dbReference type="ARBA" id="ARBA00023242"/>
    </source>
</evidence>
<accession>A0A834ZGC2</accession>
<comment type="subcellular location">
    <subcellularLocation>
        <location evidence="1">Nucleus</location>
    </subcellularLocation>
</comment>
<protein>
    <recommendedName>
        <fullName evidence="7">TF-B3 domain-containing protein</fullName>
    </recommendedName>
</protein>
<dbReference type="PANTHER" id="PTHR31140">
    <property type="entry name" value="B3 DOMAIN-CONTAINING TRANSCRIPTION FACTOR ABI3"/>
    <property type="match status" value="1"/>
</dbReference>
<dbReference type="OrthoDB" id="2020802at2759"/>
<dbReference type="Pfam" id="PF02362">
    <property type="entry name" value="B3"/>
    <property type="match status" value="1"/>
</dbReference>
<name>A0A834ZGC2_TETSI</name>
<keyword evidence="3" id="KW-0238">DNA-binding</keyword>
<keyword evidence="5" id="KW-0539">Nucleus</keyword>
<gene>
    <name evidence="8" type="ORF">HHK36_011443</name>
</gene>
<dbReference type="SMART" id="SM01019">
    <property type="entry name" value="B3"/>
    <property type="match status" value="1"/>
</dbReference>
<keyword evidence="4" id="KW-0804">Transcription</keyword>
<evidence type="ECO:0000256" key="2">
    <source>
        <dbReference type="ARBA" id="ARBA00023015"/>
    </source>
</evidence>
<dbReference type="AlphaFoldDB" id="A0A834ZGC2"/>
<evidence type="ECO:0000256" key="1">
    <source>
        <dbReference type="ARBA" id="ARBA00004123"/>
    </source>
</evidence>
<keyword evidence="9" id="KW-1185">Reference proteome</keyword>
<organism evidence="8 9">
    <name type="scientific">Tetracentron sinense</name>
    <name type="common">Spur-leaf</name>
    <dbReference type="NCBI Taxonomy" id="13715"/>
    <lineage>
        <taxon>Eukaryota</taxon>
        <taxon>Viridiplantae</taxon>
        <taxon>Streptophyta</taxon>
        <taxon>Embryophyta</taxon>
        <taxon>Tracheophyta</taxon>
        <taxon>Spermatophyta</taxon>
        <taxon>Magnoliopsida</taxon>
        <taxon>Trochodendrales</taxon>
        <taxon>Trochodendraceae</taxon>
        <taxon>Tetracentron</taxon>
    </lineage>
</organism>
<keyword evidence="2" id="KW-0805">Transcription regulation</keyword>
<dbReference type="InterPro" id="IPR044800">
    <property type="entry name" value="LEC2-like"/>
</dbReference>
<evidence type="ECO:0000256" key="4">
    <source>
        <dbReference type="ARBA" id="ARBA00023163"/>
    </source>
</evidence>
<reference evidence="8 9" key="1">
    <citation type="submission" date="2020-04" db="EMBL/GenBank/DDBJ databases">
        <title>Plant Genome Project.</title>
        <authorList>
            <person name="Zhang R.-G."/>
        </authorList>
    </citation>
    <scope>NUCLEOTIDE SEQUENCE [LARGE SCALE GENOMIC DNA]</scope>
    <source>
        <strain evidence="8">YNK0</strain>
        <tissue evidence="8">Leaf</tissue>
    </source>
</reference>
<dbReference type="InterPro" id="IPR003340">
    <property type="entry name" value="B3_DNA-bd"/>
</dbReference>
<evidence type="ECO:0000313" key="8">
    <source>
        <dbReference type="EMBL" id="KAF8403341.1"/>
    </source>
</evidence>
<dbReference type="InterPro" id="IPR015300">
    <property type="entry name" value="DNA-bd_pseudobarrel_sf"/>
</dbReference>
<sequence length="312" mass="35509">MHPTPFSKHKALVPQANARIAHRVWLGSFETQESSARAASMFPFPDTTLDFDFHRNPIEDHHLQEQNEEEREVMFEKPLTPSDVGKLNRLVIPKQHAEKYFPLGGDSDEKGLILSFEDESGNSWRFRYSYWNSSQSYVLTKGWSRFVKDKRLDAGDVVWFERHRHDGDRIFIRWRRRAVPVQDSGGVAQAAAAAAAPSGAWTRVFYSAHHPYPSHPPPPPHGPLYQPDCLHAVDPCAQNQTSLGNSKRLRLFGVNLDCQLDGSEPPGAESSQDQAHFVYSQSHGPNYDHQMDFNYSRDDNQTRNGRGKDVSM</sequence>
<dbReference type="SUPFAM" id="SSF101936">
    <property type="entry name" value="DNA-binding pseudobarrel domain"/>
    <property type="match status" value="1"/>
</dbReference>
<evidence type="ECO:0000259" key="7">
    <source>
        <dbReference type="PROSITE" id="PS50863"/>
    </source>
</evidence>
<comment type="caution">
    <text evidence="8">The sequence shown here is derived from an EMBL/GenBank/DDBJ whole genome shotgun (WGS) entry which is preliminary data.</text>
</comment>
<proteinExistence type="predicted"/>
<feature type="compositionally biased region" description="Basic and acidic residues" evidence="6">
    <location>
        <begin position="289"/>
        <end position="312"/>
    </location>
</feature>
<feature type="compositionally biased region" description="Polar residues" evidence="6">
    <location>
        <begin position="269"/>
        <end position="284"/>
    </location>
</feature>
<dbReference type="GO" id="GO:0003677">
    <property type="term" value="F:DNA binding"/>
    <property type="evidence" value="ECO:0007669"/>
    <property type="project" value="UniProtKB-KW"/>
</dbReference>
<feature type="region of interest" description="Disordered" evidence="6">
    <location>
        <begin position="262"/>
        <end position="312"/>
    </location>
</feature>
<feature type="domain" description="TF-B3" evidence="7">
    <location>
        <begin position="75"/>
        <end position="177"/>
    </location>
</feature>
<evidence type="ECO:0000313" key="9">
    <source>
        <dbReference type="Proteomes" id="UP000655225"/>
    </source>
</evidence>